<dbReference type="EC" id="2.5.1.6" evidence="5 13"/>
<dbReference type="AlphaFoldDB" id="A0A1G9QHK1"/>
<keyword evidence="9" id="KW-0547">Nucleotide-binding</keyword>
<feature type="domain" description="S-adenosylmethionine synthetase N-terminal" evidence="16">
    <location>
        <begin position="4"/>
        <end position="101"/>
    </location>
</feature>
<evidence type="ECO:0000256" key="4">
    <source>
        <dbReference type="ARBA" id="ARBA00009685"/>
    </source>
</evidence>
<comment type="similarity">
    <text evidence="4 15">Belongs to the AdoMet synthase family.</text>
</comment>
<keyword evidence="12 14" id="KW-0630">Potassium</keyword>
<comment type="subunit">
    <text evidence="14">Homotetramer.</text>
</comment>
<dbReference type="GO" id="GO:0005737">
    <property type="term" value="C:cytoplasm"/>
    <property type="evidence" value="ECO:0007669"/>
    <property type="project" value="UniProtKB-SubCell"/>
</dbReference>
<comment type="pathway">
    <text evidence="3">Amino-acid biosynthesis; S-adenosyl-L-methionine biosynthesis; S-adenosyl-L-methionine from L-methionine: step 1/1.</text>
</comment>
<comment type="subcellular location">
    <subcellularLocation>
        <location evidence="14">Cytoplasm</location>
    </subcellularLocation>
</comment>
<proteinExistence type="inferred from homology"/>
<dbReference type="Gene3D" id="3.30.300.10">
    <property type="match status" value="3"/>
</dbReference>
<keyword evidence="20" id="KW-1185">Reference proteome</keyword>
<evidence type="ECO:0000256" key="8">
    <source>
        <dbReference type="ARBA" id="ARBA00022723"/>
    </source>
</evidence>
<dbReference type="Pfam" id="PF00438">
    <property type="entry name" value="S-AdoMet_synt_N"/>
    <property type="match status" value="1"/>
</dbReference>
<evidence type="ECO:0000259" key="16">
    <source>
        <dbReference type="Pfam" id="PF00438"/>
    </source>
</evidence>
<dbReference type="GO" id="GO:0046872">
    <property type="term" value="F:metal ion binding"/>
    <property type="evidence" value="ECO:0007669"/>
    <property type="project" value="UniProtKB-KW"/>
</dbReference>
<sequence length="384" mass="42081">MRRTAESVSAGHPDKICDRISDAILDDIIRYDSGEPRVACETMANTGMVIIAGEITTDCYVDIHSIVRRELKNLGYVEDGHSLGFRADDVAVLPSIDEQSPDIAAGVGQEEAGELGAGDQGIMVGYAVRDSEDYMPLSAHLSHKLIKTVQDIRRSDEINYLKPDGKCQVTVEYDPDSRKPRAVTDVVISAQHDEGYLDAWRQDAREIIADVIGEYLAEDPTLHINPAGSFIIGSAKADAGVTGRKIVVDQYGPSVPVGGGAFSGKDPTKVDRSGAYAARYLAKNILHAYPQLHSCQVEISYAIGVAEPVAINFDFEPADVEMPADLDEKILSYIDLSPRGIIDYFNLFRPIYKQYCTYGHFGTVLEDDSSPIPPWEKLDLAREL</sequence>
<evidence type="ECO:0000256" key="7">
    <source>
        <dbReference type="ARBA" id="ARBA00022679"/>
    </source>
</evidence>
<protein>
    <recommendedName>
        <fullName evidence="5 13">Methionine adenosyltransferase</fullName>
        <ecNumber evidence="5 13">2.5.1.6</ecNumber>
    </recommendedName>
</protein>
<dbReference type="EMBL" id="FNGO01000016">
    <property type="protein sequence ID" value="SDM09967.1"/>
    <property type="molecule type" value="Genomic_DNA"/>
</dbReference>
<dbReference type="NCBIfam" id="TIGR01034">
    <property type="entry name" value="metK"/>
    <property type="match status" value="1"/>
</dbReference>
<evidence type="ECO:0000256" key="2">
    <source>
        <dbReference type="ARBA" id="ARBA00001958"/>
    </source>
</evidence>
<dbReference type="InterPro" id="IPR022630">
    <property type="entry name" value="S-AdoMet_synt_C"/>
</dbReference>
<comment type="cofactor">
    <cofactor evidence="2">
        <name>K(+)</name>
        <dbReference type="ChEBI" id="CHEBI:29103"/>
    </cofactor>
</comment>
<evidence type="ECO:0000256" key="3">
    <source>
        <dbReference type="ARBA" id="ARBA00005224"/>
    </source>
</evidence>
<evidence type="ECO:0000256" key="13">
    <source>
        <dbReference type="NCBIfam" id="TIGR01034"/>
    </source>
</evidence>
<comment type="cofactor">
    <cofactor evidence="1">
        <name>Mg(2+)</name>
        <dbReference type="ChEBI" id="CHEBI:18420"/>
    </cofactor>
</comment>
<evidence type="ECO:0000256" key="6">
    <source>
        <dbReference type="ARBA" id="ARBA00022563"/>
    </source>
</evidence>
<gene>
    <name evidence="19" type="ORF">SAMN04488692_11670</name>
</gene>
<dbReference type="InterPro" id="IPR022631">
    <property type="entry name" value="ADOMET_SYNTHASE_CS"/>
</dbReference>
<evidence type="ECO:0000256" key="5">
    <source>
        <dbReference type="ARBA" id="ARBA00012828"/>
    </source>
</evidence>
<name>A0A1G9QHK1_9FIRM</name>
<evidence type="ECO:0000256" key="9">
    <source>
        <dbReference type="ARBA" id="ARBA00022741"/>
    </source>
</evidence>
<keyword evidence="11 14" id="KW-0460">Magnesium</keyword>
<reference evidence="19 20" key="1">
    <citation type="submission" date="2016-10" db="EMBL/GenBank/DDBJ databases">
        <authorList>
            <person name="de Groot N.N."/>
        </authorList>
    </citation>
    <scope>NUCLEOTIDE SEQUENCE [LARGE SCALE GENOMIC DNA]</scope>
    <source>
        <strain evidence="19 20">SLAS-1</strain>
    </source>
</reference>
<evidence type="ECO:0000259" key="17">
    <source>
        <dbReference type="Pfam" id="PF02772"/>
    </source>
</evidence>
<evidence type="ECO:0000256" key="1">
    <source>
        <dbReference type="ARBA" id="ARBA00001946"/>
    </source>
</evidence>
<keyword evidence="7 19" id="KW-0808">Transferase</keyword>
<dbReference type="GO" id="GO:0006556">
    <property type="term" value="P:S-adenosylmethionine biosynthetic process"/>
    <property type="evidence" value="ECO:0007669"/>
    <property type="project" value="UniProtKB-UniRule"/>
</dbReference>
<dbReference type="Proteomes" id="UP000199476">
    <property type="component" value="Unassembled WGS sequence"/>
</dbReference>
<evidence type="ECO:0000313" key="19">
    <source>
        <dbReference type="EMBL" id="SDM09967.1"/>
    </source>
</evidence>
<accession>A0A1G9QHK1</accession>
<dbReference type="InterPro" id="IPR022629">
    <property type="entry name" value="S-AdoMet_synt_central"/>
</dbReference>
<dbReference type="InterPro" id="IPR022628">
    <property type="entry name" value="S-AdoMet_synt_N"/>
</dbReference>
<dbReference type="PANTHER" id="PTHR11964">
    <property type="entry name" value="S-ADENOSYLMETHIONINE SYNTHETASE"/>
    <property type="match status" value="1"/>
</dbReference>
<dbReference type="GO" id="GO:0005524">
    <property type="term" value="F:ATP binding"/>
    <property type="evidence" value="ECO:0007669"/>
    <property type="project" value="UniProtKB-KW"/>
</dbReference>
<dbReference type="GO" id="GO:0004478">
    <property type="term" value="F:methionine adenosyltransferase activity"/>
    <property type="evidence" value="ECO:0007669"/>
    <property type="project" value="UniProtKB-UniRule"/>
</dbReference>
<dbReference type="InterPro" id="IPR022636">
    <property type="entry name" value="S-AdoMet_synthetase_sfam"/>
</dbReference>
<dbReference type="SUPFAM" id="SSF55973">
    <property type="entry name" value="S-adenosylmethionine synthetase"/>
    <property type="match status" value="3"/>
</dbReference>
<evidence type="ECO:0000256" key="11">
    <source>
        <dbReference type="ARBA" id="ARBA00022842"/>
    </source>
</evidence>
<dbReference type="OrthoDB" id="9801686at2"/>
<keyword evidence="8 14" id="KW-0479">Metal-binding</keyword>
<dbReference type="Pfam" id="PF02773">
    <property type="entry name" value="S-AdoMet_synt_C"/>
    <property type="match status" value="1"/>
</dbReference>
<organism evidence="19 20">
    <name type="scientific">Halarsenatibacter silvermanii</name>
    <dbReference type="NCBI Taxonomy" id="321763"/>
    <lineage>
        <taxon>Bacteria</taxon>
        <taxon>Bacillati</taxon>
        <taxon>Bacillota</taxon>
        <taxon>Clostridia</taxon>
        <taxon>Halanaerobiales</taxon>
        <taxon>Halarsenatibacteraceae</taxon>
        <taxon>Halarsenatibacter</taxon>
    </lineage>
</organism>
<dbReference type="PROSITE" id="PS00377">
    <property type="entry name" value="ADOMET_SYNTHASE_2"/>
    <property type="match status" value="1"/>
</dbReference>
<feature type="domain" description="S-adenosylmethionine synthetase central" evidence="17">
    <location>
        <begin position="115"/>
        <end position="230"/>
    </location>
</feature>
<keyword evidence="10" id="KW-0067">ATP-binding</keyword>
<dbReference type="STRING" id="321763.SAMN04488692_11670"/>
<evidence type="ECO:0000256" key="12">
    <source>
        <dbReference type="ARBA" id="ARBA00022958"/>
    </source>
</evidence>
<evidence type="ECO:0000256" key="15">
    <source>
        <dbReference type="RuleBase" id="RU004462"/>
    </source>
</evidence>
<evidence type="ECO:0000259" key="18">
    <source>
        <dbReference type="Pfam" id="PF02773"/>
    </source>
</evidence>
<evidence type="ECO:0000313" key="20">
    <source>
        <dbReference type="Proteomes" id="UP000199476"/>
    </source>
</evidence>
<dbReference type="GO" id="GO:0006730">
    <property type="term" value="P:one-carbon metabolic process"/>
    <property type="evidence" value="ECO:0007669"/>
    <property type="project" value="UniProtKB-KW"/>
</dbReference>
<evidence type="ECO:0000256" key="10">
    <source>
        <dbReference type="ARBA" id="ARBA00022840"/>
    </source>
</evidence>
<feature type="domain" description="S-adenosylmethionine synthetase C-terminal" evidence="18">
    <location>
        <begin position="232"/>
        <end position="364"/>
    </location>
</feature>
<evidence type="ECO:0000256" key="14">
    <source>
        <dbReference type="RuleBase" id="RU000542"/>
    </source>
</evidence>
<dbReference type="Pfam" id="PF02772">
    <property type="entry name" value="S-AdoMet_synt_M"/>
    <property type="match status" value="1"/>
</dbReference>
<dbReference type="FunFam" id="3.30.300.10:FF:000003">
    <property type="entry name" value="S-adenosylmethionine synthase"/>
    <property type="match status" value="1"/>
</dbReference>
<keyword evidence="6" id="KW-0554">One-carbon metabolism</keyword>
<dbReference type="PIRSF" id="PIRSF000497">
    <property type="entry name" value="MAT"/>
    <property type="match status" value="1"/>
</dbReference>
<dbReference type="CDD" id="cd18079">
    <property type="entry name" value="S-AdoMet_synt"/>
    <property type="match status" value="1"/>
</dbReference>
<dbReference type="InterPro" id="IPR002133">
    <property type="entry name" value="S-AdoMet_synthetase"/>
</dbReference>
<dbReference type="PROSITE" id="PS00376">
    <property type="entry name" value="ADOMET_SYNTHASE_1"/>
    <property type="match status" value="1"/>
</dbReference>
<dbReference type="UniPathway" id="UPA00315">
    <property type="reaction ID" value="UER00080"/>
</dbReference>